<feature type="compositionally biased region" description="Basic and acidic residues" evidence="1">
    <location>
        <begin position="1"/>
        <end position="10"/>
    </location>
</feature>
<proteinExistence type="predicted"/>
<dbReference type="EMBL" id="JAANYQ010000023">
    <property type="protein sequence ID" value="KAF4119520.1"/>
    <property type="molecule type" value="Genomic_DNA"/>
</dbReference>
<gene>
    <name evidence="2" type="ORF">GMORB2_4650</name>
</gene>
<sequence>MTSRDEDGTLLRRFMPSHLGHGDQQQQPRSRSRMSVLRDAATPLIFRRTSTRTAEGSRYGGLIPSLLKRKRRVDEEDGEEEEPKITMATGLPIRLNFLFVGGRGSGQTSLLFAIKRTCYEVYINDFIHRESRRPGSVEM</sequence>
<reference evidence="2" key="1">
    <citation type="submission" date="2020-03" db="EMBL/GenBank/DDBJ databases">
        <title>Site-based positive gene gene selection in Geosmithia morbida across the United States reveals a broad range of putative effectors and factors for local host and environmental adapation.</title>
        <authorList>
            <person name="Onufrak A."/>
            <person name="Murdoch R.W."/>
            <person name="Gazis R."/>
            <person name="Huff M."/>
            <person name="Staton M."/>
            <person name="Klingeman W."/>
            <person name="Hadziabdic D."/>
        </authorList>
    </citation>
    <scope>NUCLEOTIDE SEQUENCE</scope>
    <source>
        <strain evidence="2">1262</strain>
    </source>
</reference>
<evidence type="ECO:0000313" key="2">
    <source>
        <dbReference type="EMBL" id="KAF4119520.1"/>
    </source>
</evidence>
<evidence type="ECO:0000313" key="3">
    <source>
        <dbReference type="Proteomes" id="UP000749293"/>
    </source>
</evidence>
<feature type="compositionally biased region" description="Low complexity" evidence="1">
    <location>
        <begin position="24"/>
        <end position="35"/>
    </location>
</feature>
<comment type="caution">
    <text evidence="2">The sequence shown here is derived from an EMBL/GenBank/DDBJ whole genome shotgun (WGS) entry which is preliminary data.</text>
</comment>
<dbReference type="OrthoDB" id="25896at2759"/>
<protein>
    <submittedName>
        <fullName evidence="2">Uncharacterized protein</fullName>
    </submittedName>
</protein>
<evidence type="ECO:0000256" key="1">
    <source>
        <dbReference type="SAM" id="MobiDB-lite"/>
    </source>
</evidence>
<dbReference type="AlphaFoldDB" id="A0A9P4YMX2"/>
<name>A0A9P4YMX2_9HYPO</name>
<accession>A0A9P4YMX2</accession>
<dbReference type="Proteomes" id="UP000749293">
    <property type="component" value="Unassembled WGS sequence"/>
</dbReference>
<dbReference type="GeneID" id="55970878"/>
<organism evidence="2 3">
    <name type="scientific">Geosmithia morbida</name>
    <dbReference type="NCBI Taxonomy" id="1094350"/>
    <lineage>
        <taxon>Eukaryota</taxon>
        <taxon>Fungi</taxon>
        <taxon>Dikarya</taxon>
        <taxon>Ascomycota</taxon>
        <taxon>Pezizomycotina</taxon>
        <taxon>Sordariomycetes</taxon>
        <taxon>Hypocreomycetidae</taxon>
        <taxon>Hypocreales</taxon>
        <taxon>Bionectriaceae</taxon>
        <taxon>Geosmithia</taxon>
    </lineage>
</organism>
<feature type="region of interest" description="Disordered" evidence="1">
    <location>
        <begin position="1"/>
        <end position="35"/>
    </location>
</feature>
<dbReference type="RefSeq" id="XP_035318172.1">
    <property type="nucleotide sequence ID" value="XM_035466624.1"/>
</dbReference>
<keyword evidence="3" id="KW-1185">Reference proteome</keyword>